<reference evidence="1" key="2">
    <citation type="submission" date="2021-05" db="EMBL/GenBank/DDBJ databases">
        <title>Protein family content uncovers lineage relationships and bacterial pathway maintenance mechanisms in DPANN archaea.</title>
        <authorList>
            <person name="Castelle C.J."/>
            <person name="Meheust R."/>
            <person name="Jaffe A.L."/>
            <person name="Seitz K."/>
            <person name="Gong X."/>
            <person name="Baker B.J."/>
            <person name="Banfield J.F."/>
        </authorList>
    </citation>
    <scope>NUCLEOTIDE SEQUENCE</scope>
    <source>
        <strain evidence="1">RIFCSPHIGHO2_01_FULL_AR10_44_11</strain>
    </source>
</reference>
<protein>
    <submittedName>
        <fullName evidence="1">Uncharacterized protein</fullName>
    </submittedName>
</protein>
<reference evidence="1" key="1">
    <citation type="submission" date="2021-03" db="EMBL/GenBank/DDBJ databases">
        <authorList>
            <person name="Jaffe A."/>
        </authorList>
    </citation>
    <scope>NUCLEOTIDE SEQUENCE</scope>
    <source>
        <strain evidence="1">RIFCSPHIGHO2_01_FULL_AR10_44_11</strain>
    </source>
</reference>
<gene>
    <name evidence="1" type="ORF">J4415_02410</name>
</gene>
<evidence type="ECO:0000313" key="2">
    <source>
        <dbReference type="Proteomes" id="UP000677687"/>
    </source>
</evidence>
<accession>A0A8T4KQR2</accession>
<sequence>MRKMPDKKIKEKIFRFCPECGSINTKMTTIPWKVGGGALSHYRCMDCSYDGHMLEGNLKAIKKFKGKLKIKK</sequence>
<name>A0A8T4KQR2_9ARCH</name>
<dbReference type="AlphaFoldDB" id="A0A8T4KQR2"/>
<organism evidence="1 2">
    <name type="scientific">Candidatus Iainarchaeum sp</name>
    <dbReference type="NCBI Taxonomy" id="3101447"/>
    <lineage>
        <taxon>Archaea</taxon>
        <taxon>Candidatus Iainarchaeota</taxon>
        <taxon>Candidatus Iainarchaeia</taxon>
        <taxon>Candidatus Iainarchaeales</taxon>
        <taxon>Candidatus Iainarchaeaceae</taxon>
        <taxon>Candidatus Iainarchaeum</taxon>
    </lineage>
</organism>
<comment type="caution">
    <text evidence="1">The sequence shown here is derived from an EMBL/GenBank/DDBJ whole genome shotgun (WGS) entry which is preliminary data.</text>
</comment>
<dbReference type="Proteomes" id="UP000677687">
    <property type="component" value="Unassembled WGS sequence"/>
</dbReference>
<evidence type="ECO:0000313" key="1">
    <source>
        <dbReference type="EMBL" id="MBS3057458.1"/>
    </source>
</evidence>
<dbReference type="EMBL" id="JAGVWD010000036">
    <property type="protein sequence ID" value="MBS3057458.1"/>
    <property type="molecule type" value="Genomic_DNA"/>
</dbReference>
<proteinExistence type="predicted"/>